<keyword evidence="2" id="KW-1185">Reference proteome</keyword>
<dbReference type="RefSeq" id="XP_017998105.1">
    <property type="nucleotide sequence ID" value="XM_018150497.1"/>
</dbReference>
<proteinExistence type="predicted"/>
<evidence type="ECO:0000313" key="2">
    <source>
        <dbReference type="Proteomes" id="UP000038010"/>
    </source>
</evidence>
<reference evidence="1 2" key="1">
    <citation type="submission" date="2015-06" db="EMBL/GenBank/DDBJ databases">
        <title>Draft genome of the ant-associated black yeast Phialophora attae CBS 131958.</title>
        <authorList>
            <person name="Moreno L.F."/>
            <person name="Stielow B.J."/>
            <person name="de Hoog S."/>
            <person name="Vicente V.A."/>
            <person name="Weiss V.A."/>
            <person name="de Vries M."/>
            <person name="Cruz L.M."/>
            <person name="Souza E.M."/>
        </authorList>
    </citation>
    <scope>NUCLEOTIDE SEQUENCE [LARGE SCALE GENOMIC DNA]</scope>
    <source>
        <strain evidence="1 2">CBS 131958</strain>
    </source>
</reference>
<evidence type="ECO:0000313" key="1">
    <source>
        <dbReference type="EMBL" id="KPI38142.1"/>
    </source>
</evidence>
<gene>
    <name evidence="1" type="ORF">AB675_991</name>
</gene>
<dbReference type="GeneID" id="28742366"/>
<name>A0A0N1H1R2_9EURO</name>
<dbReference type="VEuPathDB" id="FungiDB:AB675_991"/>
<dbReference type="AlphaFoldDB" id="A0A0N1H1R2"/>
<sequence>MSHAAPFDPFNDVQFANSLARLRNDMDADKMSDMFSDDYNDDDDDLDIVVDTPLEDPFGPVPVFDPNPTPPAAPVRPEYETLMLPSGVRLEFTSDDVSVPVHDEMGFGAAINFQYNKYDGCIEEVNFWWAADANSASRLLDNQQLDFVKWMLIDTRRSLPMMETATLADKRKVERTVAQFQGVIDQHEAARSWMLFEQVRREGEIVQNTDGWGAEDAAKATTKEEEPLKDLMSLLTIRDDQAANQKIEELFDSLKI</sequence>
<protein>
    <submittedName>
        <fullName evidence="1">Uncharacterized protein</fullName>
    </submittedName>
</protein>
<accession>A0A0N1H1R2</accession>
<comment type="caution">
    <text evidence="1">The sequence shown here is derived from an EMBL/GenBank/DDBJ whole genome shotgun (WGS) entry which is preliminary data.</text>
</comment>
<dbReference type="Proteomes" id="UP000038010">
    <property type="component" value="Unassembled WGS sequence"/>
</dbReference>
<dbReference type="EMBL" id="LFJN01000020">
    <property type="protein sequence ID" value="KPI38142.1"/>
    <property type="molecule type" value="Genomic_DNA"/>
</dbReference>
<organism evidence="1 2">
    <name type="scientific">Cyphellophora attinorum</name>
    <dbReference type="NCBI Taxonomy" id="1664694"/>
    <lineage>
        <taxon>Eukaryota</taxon>
        <taxon>Fungi</taxon>
        <taxon>Dikarya</taxon>
        <taxon>Ascomycota</taxon>
        <taxon>Pezizomycotina</taxon>
        <taxon>Eurotiomycetes</taxon>
        <taxon>Chaetothyriomycetidae</taxon>
        <taxon>Chaetothyriales</taxon>
        <taxon>Cyphellophoraceae</taxon>
        <taxon>Cyphellophora</taxon>
    </lineage>
</organism>